<feature type="domain" description="Caspase family p20" evidence="3">
    <location>
        <begin position="272"/>
        <end position="401"/>
    </location>
</feature>
<keyword evidence="2" id="KW-0732">Signal</keyword>
<feature type="repeat" description="TPR" evidence="1">
    <location>
        <begin position="129"/>
        <end position="162"/>
    </location>
</feature>
<evidence type="ECO:0000256" key="2">
    <source>
        <dbReference type="SAM" id="SignalP"/>
    </source>
</evidence>
<dbReference type="InterPro" id="IPR029030">
    <property type="entry name" value="Caspase-like_dom_sf"/>
</dbReference>
<dbReference type="SUPFAM" id="SSF48452">
    <property type="entry name" value="TPR-like"/>
    <property type="match status" value="1"/>
</dbReference>
<keyword evidence="1" id="KW-0802">TPR repeat</keyword>
<dbReference type="PANTHER" id="PTHR22576">
    <property type="entry name" value="MUCOSA ASSOCIATED LYMPHOID TISSUE LYMPHOMA TRANSLOCATION PROTEIN 1/PARACASPASE"/>
    <property type="match status" value="1"/>
</dbReference>
<evidence type="ECO:0000256" key="1">
    <source>
        <dbReference type="PROSITE-ProRule" id="PRU00339"/>
    </source>
</evidence>
<name>A0ABX8ADR7_9BRAD</name>
<dbReference type="InterPro" id="IPR011990">
    <property type="entry name" value="TPR-like_helical_dom_sf"/>
</dbReference>
<proteinExistence type="predicted"/>
<dbReference type="PROSITE" id="PS50005">
    <property type="entry name" value="TPR"/>
    <property type="match status" value="1"/>
</dbReference>
<organism evidence="4 5">
    <name type="scientific">Tardiphaga alba</name>
    <dbReference type="NCBI Taxonomy" id="340268"/>
    <lineage>
        <taxon>Bacteria</taxon>
        <taxon>Pseudomonadati</taxon>
        <taxon>Pseudomonadota</taxon>
        <taxon>Alphaproteobacteria</taxon>
        <taxon>Hyphomicrobiales</taxon>
        <taxon>Nitrobacteraceae</taxon>
        <taxon>Tardiphaga</taxon>
    </lineage>
</organism>
<dbReference type="Gene3D" id="3.40.50.1460">
    <property type="match status" value="1"/>
</dbReference>
<dbReference type="InterPro" id="IPR011600">
    <property type="entry name" value="Pept_C14_caspase"/>
</dbReference>
<dbReference type="EMBL" id="CP036498">
    <property type="protein sequence ID" value="QUS41909.1"/>
    <property type="molecule type" value="Genomic_DNA"/>
</dbReference>
<dbReference type="InterPro" id="IPR052039">
    <property type="entry name" value="Caspase-related_regulators"/>
</dbReference>
<dbReference type="InterPro" id="IPR001309">
    <property type="entry name" value="Pept_C14_p20"/>
</dbReference>
<dbReference type="InterPro" id="IPR019734">
    <property type="entry name" value="TPR_rpt"/>
</dbReference>
<dbReference type="Gene3D" id="1.25.40.10">
    <property type="entry name" value="Tetratricopeptide repeat domain"/>
    <property type="match status" value="2"/>
</dbReference>
<dbReference type="SMART" id="SM00028">
    <property type="entry name" value="TPR"/>
    <property type="match status" value="5"/>
</dbReference>
<dbReference type="Pfam" id="PF13414">
    <property type="entry name" value="TPR_11"/>
    <property type="match status" value="1"/>
</dbReference>
<evidence type="ECO:0000313" key="4">
    <source>
        <dbReference type="EMBL" id="QUS41909.1"/>
    </source>
</evidence>
<feature type="signal peptide" evidence="2">
    <location>
        <begin position="1"/>
        <end position="25"/>
    </location>
</feature>
<evidence type="ECO:0000259" key="3">
    <source>
        <dbReference type="PROSITE" id="PS50208"/>
    </source>
</evidence>
<accession>A0ABX8ADR7</accession>
<evidence type="ECO:0000313" key="5">
    <source>
        <dbReference type="Proteomes" id="UP000682843"/>
    </source>
</evidence>
<dbReference type="PROSITE" id="PS50208">
    <property type="entry name" value="CASPASE_P20"/>
    <property type="match status" value="1"/>
</dbReference>
<sequence>MHRFQLLLPLLMSWLAITHSSPASAISADAACTQSNDADVKMKACTDLLQGGRRLSAPDRAKYLAYRGWAHTQKQDYHAALADLDMSITLDDRQFGSHGSRAGIHRVLGSLDNALRDIDACIKLAPRFAPARTVRGDILRDKGDTDGALKEYDAALKLDPTELSAYTSRSVTYRIMGRPQDAQAELMRALALDNRVAEIYVAQGQLAESNHDIAKAREAYMRALEQPRTIRFTNKSGSPIIDAARQQKIAAARLAVLNSEQQNVAASPTASGQKLALVIGNGAYNVANALPNPPRDARRIAQELRSIGFDTTEGIDMSSDAMRRAVQDFLAKAPHAKITLIFFAGHGMQIDGKNYLVPVDAQLASGKRVTDDMIDLDFIMAGLDDKLRANVIVLDACRDNPFASTTSVASGAGRSVALRSGLAPQSGLSSGGTLGAGTLIAFATAPGQVALDGEGAGSPFTLALARHVNTPGLELQQMLTRVRSEVVAATKGKQVPWSNSSLLGEVYLTAAP</sequence>
<dbReference type="RefSeq" id="WP_211910631.1">
    <property type="nucleotide sequence ID" value="NZ_CP036498.1"/>
</dbReference>
<dbReference type="SUPFAM" id="SSF52129">
    <property type="entry name" value="Caspase-like"/>
    <property type="match status" value="1"/>
</dbReference>
<gene>
    <name evidence="4" type="ORF">RPMA_26030</name>
</gene>
<reference evidence="4 5" key="1">
    <citation type="submission" date="2019-02" db="EMBL/GenBank/DDBJ databases">
        <title>Emended description of the genus Rhodopseudomonas and description of Rhodopseudomonas albus sp. nov., a non-phototrophic, heavy-metal-tolerant bacterium isolated from garden soil.</title>
        <authorList>
            <person name="Bao Z."/>
            <person name="Cao W.W."/>
            <person name="Sato Y."/>
            <person name="Nishizawa T."/>
            <person name="Zhao J."/>
            <person name="Guo Y."/>
            <person name="Ohta H."/>
        </authorList>
    </citation>
    <scope>NUCLEOTIDE SEQUENCE [LARGE SCALE GENOMIC DNA]</scope>
    <source>
        <strain evidence="4 5">SK50-23</strain>
    </source>
</reference>
<feature type="chain" id="PRO_5046838100" evidence="2">
    <location>
        <begin position="26"/>
        <end position="512"/>
    </location>
</feature>
<keyword evidence="5" id="KW-1185">Reference proteome</keyword>
<protein>
    <submittedName>
        <fullName evidence="4">Tetratricopeptide repeat protein</fullName>
    </submittedName>
</protein>
<dbReference type="Pfam" id="PF00656">
    <property type="entry name" value="Peptidase_C14"/>
    <property type="match status" value="1"/>
</dbReference>
<dbReference type="PANTHER" id="PTHR22576:SF37">
    <property type="entry name" value="MUCOSA-ASSOCIATED LYMPHOID TISSUE LYMPHOMA TRANSLOCATION PROTEIN 1"/>
    <property type="match status" value="1"/>
</dbReference>
<dbReference type="Pfam" id="PF13432">
    <property type="entry name" value="TPR_16"/>
    <property type="match status" value="1"/>
</dbReference>
<dbReference type="Proteomes" id="UP000682843">
    <property type="component" value="Chromosome"/>
</dbReference>